<dbReference type="EMBL" id="JAKMXF010000166">
    <property type="protein sequence ID" value="KAI6656040.1"/>
    <property type="molecule type" value="Genomic_DNA"/>
</dbReference>
<organism evidence="1 2">
    <name type="scientific">Oopsacas minuta</name>
    <dbReference type="NCBI Taxonomy" id="111878"/>
    <lineage>
        <taxon>Eukaryota</taxon>
        <taxon>Metazoa</taxon>
        <taxon>Porifera</taxon>
        <taxon>Hexactinellida</taxon>
        <taxon>Hexasterophora</taxon>
        <taxon>Lyssacinosida</taxon>
        <taxon>Leucopsacidae</taxon>
        <taxon>Oopsacas</taxon>
    </lineage>
</organism>
<gene>
    <name evidence="1" type="ORF">LOD99_1774</name>
</gene>
<evidence type="ECO:0000313" key="2">
    <source>
        <dbReference type="Proteomes" id="UP001165289"/>
    </source>
</evidence>
<reference evidence="1 2" key="1">
    <citation type="journal article" date="2023" name="BMC Biol.">
        <title>The compact genome of the sponge Oopsacas minuta (Hexactinellida) is lacking key metazoan core genes.</title>
        <authorList>
            <person name="Santini S."/>
            <person name="Schenkelaars Q."/>
            <person name="Jourda C."/>
            <person name="Duchesne M."/>
            <person name="Belahbib H."/>
            <person name="Rocher C."/>
            <person name="Selva M."/>
            <person name="Riesgo A."/>
            <person name="Vervoort M."/>
            <person name="Leys S.P."/>
            <person name="Kodjabachian L."/>
            <person name="Le Bivic A."/>
            <person name="Borchiellini C."/>
            <person name="Claverie J.M."/>
            <person name="Renard E."/>
        </authorList>
    </citation>
    <scope>NUCLEOTIDE SEQUENCE [LARGE SCALE GENOMIC DNA]</scope>
    <source>
        <strain evidence="1">SPO-2</strain>
    </source>
</reference>
<comment type="caution">
    <text evidence="1">The sequence shown here is derived from an EMBL/GenBank/DDBJ whole genome shotgun (WGS) entry which is preliminary data.</text>
</comment>
<name>A0AAV7K4K7_9METZ</name>
<proteinExistence type="predicted"/>
<sequence>MRVCVCVWLSRAWNSLNGSQTVQRCFIKAGFIMTGEELIATEEFPEDTGTNELDLLALEAEIADPPMVEDHEEIINKVLEPSQANDVTVLDEEPDVVMNDCEPVHVITVEAATQALLDLEIFFQDQWKQVDTEWCAVHADEVRKVEEKHKKQTKMSQFFSLC</sequence>
<dbReference type="AlphaFoldDB" id="A0AAV7K4K7"/>
<dbReference type="Proteomes" id="UP001165289">
    <property type="component" value="Unassembled WGS sequence"/>
</dbReference>
<protein>
    <submittedName>
        <fullName evidence="1">Uncharacterized protein</fullName>
    </submittedName>
</protein>
<evidence type="ECO:0000313" key="1">
    <source>
        <dbReference type="EMBL" id="KAI6656040.1"/>
    </source>
</evidence>
<accession>A0AAV7K4K7</accession>
<keyword evidence="2" id="KW-1185">Reference proteome</keyword>